<dbReference type="SUPFAM" id="SSF88723">
    <property type="entry name" value="PIN domain-like"/>
    <property type="match status" value="1"/>
</dbReference>
<dbReference type="EC" id="3.1.-.-" evidence="5"/>
<keyword evidence="5" id="KW-0460">Magnesium</keyword>
<organism evidence="7 8">
    <name type="scientific">Defluviicoccus vanus</name>
    <dbReference type="NCBI Taxonomy" id="111831"/>
    <lineage>
        <taxon>Bacteria</taxon>
        <taxon>Pseudomonadati</taxon>
        <taxon>Pseudomonadota</taxon>
        <taxon>Alphaproteobacteria</taxon>
        <taxon>Rhodospirillales</taxon>
        <taxon>Rhodospirillaceae</taxon>
        <taxon>Defluviicoccus</taxon>
    </lineage>
</organism>
<keyword evidence="5" id="KW-0800">Toxin</keyword>
<reference evidence="7 8" key="1">
    <citation type="submission" date="2020-05" db="EMBL/GenBank/DDBJ databases">
        <title>Complete closed genome sequence of Defluviicoccus vanus.</title>
        <authorList>
            <person name="Bessarab I."/>
            <person name="Arumugam K."/>
            <person name="Maszenan A.M."/>
            <person name="Seviour R.J."/>
            <person name="Williams R.B."/>
        </authorList>
    </citation>
    <scope>NUCLEOTIDE SEQUENCE [LARGE SCALE GENOMIC DNA]</scope>
    <source>
        <strain evidence="7 8">Ben 114</strain>
    </source>
</reference>
<evidence type="ECO:0000256" key="3">
    <source>
        <dbReference type="ARBA" id="ARBA00022723"/>
    </source>
</evidence>
<dbReference type="GO" id="GO:0004540">
    <property type="term" value="F:RNA nuclease activity"/>
    <property type="evidence" value="ECO:0007669"/>
    <property type="project" value="InterPro"/>
</dbReference>
<dbReference type="InterPro" id="IPR051619">
    <property type="entry name" value="TypeII_TA_RNase_PINc/VapC"/>
</dbReference>
<evidence type="ECO:0000256" key="5">
    <source>
        <dbReference type="HAMAP-Rule" id="MF_00265"/>
    </source>
</evidence>
<keyword evidence="3 5" id="KW-0479">Metal-binding</keyword>
<dbReference type="EMBL" id="CP053923">
    <property type="protein sequence ID" value="QNT69182.1"/>
    <property type="molecule type" value="Genomic_DNA"/>
</dbReference>
<evidence type="ECO:0000256" key="1">
    <source>
        <dbReference type="ARBA" id="ARBA00022649"/>
    </source>
</evidence>
<dbReference type="InterPro" id="IPR029060">
    <property type="entry name" value="PIN-like_dom_sf"/>
</dbReference>
<dbReference type="RefSeq" id="WP_190262689.1">
    <property type="nucleotide sequence ID" value="NZ_CP053923.1"/>
</dbReference>
<keyword evidence="4 5" id="KW-0378">Hydrolase</keyword>
<gene>
    <name evidence="5" type="primary">vapC</name>
    <name evidence="7" type="ORF">HQ394_07360</name>
</gene>
<dbReference type="GO" id="GO:0090729">
    <property type="term" value="F:toxin activity"/>
    <property type="evidence" value="ECO:0007669"/>
    <property type="project" value="UniProtKB-KW"/>
</dbReference>
<evidence type="ECO:0000313" key="7">
    <source>
        <dbReference type="EMBL" id="QNT69182.1"/>
    </source>
</evidence>
<dbReference type="Gene3D" id="3.40.50.1010">
    <property type="entry name" value="5'-nuclease"/>
    <property type="match status" value="1"/>
</dbReference>
<dbReference type="GO" id="GO:0016787">
    <property type="term" value="F:hydrolase activity"/>
    <property type="evidence" value="ECO:0007669"/>
    <property type="project" value="UniProtKB-KW"/>
</dbReference>
<protein>
    <recommendedName>
        <fullName evidence="5">Ribonuclease VapC</fullName>
        <shortName evidence="5">RNase VapC</shortName>
        <ecNumber evidence="5">3.1.-.-</ecNumber>
    </recommendedName>
    <alternativeName>
        <fullName evidence="5">Toxin VapC</fullName>
    </alternativeName>
</protein>
<evidence type="ECO:0000259" key="6">
    <source>
        <dbReference type="Pfam" id="PF01850"/>
    </source>
</evidence>
<evidence type="ECO:0000256" key="2">
    <source>
        <dbReference type="ARBA" id="ARBA00022722"/>
    </source>
</evidence>
<keyword evidence="2 5" id="KW-0540">Nuclease</keyword>
<dbReference type="PANTHER" id="PTHR35901">
    <property type="entry name" value="RIBONUCLEASE VAPC3"/>
    <property type="match status" value="1"/>
</dbReference>
<keyword evidence="1 5" id="KW-1277">Toxin-antitoxin system</keyword>
<accession>A0A7H1N0E6</accession>
<dbReference type="InterPro" id="IPR002716">
    <property type="entry name" value="PIN_dom"/>
</dbReference>
<dbReference type="PANTHER" id="PTHR35901:SF1">
    <property type="entry name" value="EXONUCLEASE VAPC9"/>
    <property type="match status" value="1"/>
</dbReference>
<comment type="function">
    <text evidence="5">Toxic component of a toxin-antitoxin (TA) system. An RNase.</text>
</comment>
<feature type="domain" description="PIN" evidence="6">
    <location>
        <begin position="3"/>
        <end position="128"/>
    </location>
</feature>
<dbReference type="InterPro" id="IPR022907">
    <property type="entry name" value="VapC_family"/>
</dbReference>
<dbReference type="Proteomes" id="UP000516369">
    <property type="component" value="Chromosome"/>
</dbReference>
<proteinExistence type="inferred from homology"/>
<dbReference type="AlphaFoldDB" id="A0A7H1N0E6"/>
<evidence type="ECO:0000256" key="4">
    <source>
        <dbReference type="ARBA" id="ARBA00022801"/>
    </source>
</evidence>
<dbReference type="HAMAP" id="MF_00265">
    <property type="entry name" value="VapC_Nob1"/>
    <property type="match status" value="1"/>
</dbReference>
<feature type="binding site" evidence="5">
    <location>
        <position position="105"/>
    </location>
    <ligand>
        <name>Mg(2+)</name>
        <dbReference type="ChEBI" id="CHEBI:18420"/>
    </ligand>
</feature>
<feature type="binding site" evidence="5">
    <location>
        <position position="6"/>
    </location>
    <ligand>
        <name>Mg(2+)</name>
        <dbReference type="ChEBI" id="CHEBI:18420"/>
    </ligand>
</feature>
<dbReference type="KEGG" id="dvn:HQ394_07360"/>
<comment type="similarity">
    <text evidence="5">Belongs to the PINc/VapC protein family.</text>
</comment>
<keyword evidence="8" id="KW-1185">Reference proteome</keyword>
<dbReference type="GO" id="GO:0000287">
    <property type="term" value="F:magnesium ion binding"/>
    <property type="evidence" value="ECO:0007669"/>
    <property type="project" value="UniProtKB-UniRule"/>
</dbReference>
<dbReference type="Pfam" id="PF01850">
    <property type="entry name" value="PIN"/>
    <property type="match status" value="1"/>
</dbReference>
<sequence>MNVYLDASVLVALFANDPFTKRAEDFLRREQPATTVSDFAKAEFASAIARRVRTGELTDDDARDAFAALDVWTARAVRSITASPADIAAASAYLRRLDLPLRTPDAINIAIAERAGCTLLTFDRKMADNAMTLGIPVAAA</sequence>
<dbReference type="CDD" id="cd09874">
    <property type="entry name" value="PIN_MT3492-like"/>
    <property type="match status" value="1"/>
</dbReference>
<evidence type="ECO:0000313" key="8">
    <source>
        <dbReference type="Proteomes" id="UP000516369"/>
    </source>
</evidence>
<name>A0A7H1N0E6_9PROT</name>
<comment type="cofactor">
    <cofactor evidence="5">
        <name>Mg(2+)</name>
        <dbReference type="ChEBI" id="CHEBI:18420"/>
    </cofactor>
</comment>